<name>A0A366LDG7_9SPHI</name>
<proteinExistence type="predicted"/>
<gene>
    <name evidence="2" type="ORF">DRW42_01210</name>
</gene>
<dbReference type="Pfam" id="PF00174">
    <property type="entry name" value="Oxidored_molyb"/>
    <property type="match status" value="1"/>
</dbReference>
<comment type="caution">
    <text evidence="2">The sequence shown here is derived from an EMBL/GenBank/DDBJ whole genome shotgun (WGS) entry which is preliminary data.</text>
</comment>
<dbReference type="SUPFAM" id="SSF56524">
    <property type="entry name" value="Oxidoreductase molybdopterin-binding domain"/>
    <property type="match status" value="1"/>
</dbReference>
<dbReference type="Gene3D" id="3.90.420.10">
    <property type="entry name" value="Oxidoreductase, molybdopterin-binding domain"/>
    <property type="match status" value="1"/>
</dbReference>
<protein>
    <submittedName>
        <fullName evidence="2">Molybdopterin-binding oxidoreductase</fullName>
    </submittedName>
</protein>
<reference evidence="2 3" key="1">
    <citation type="submission" date="2018-07" db="EMBL/GenBank/DDBJ databases">
        <title>A draft genome of a endophytic bacteria, a new species of Pedobacter.</title>
        <authorList>
            <person name="Zhang Z.D."/>
            <person name="Chen Z.J."/>
        </authorList>
    </citation>
    <scope>NUCLEOTIDE SEQUENCE [LARGE SCALE GENOMIC DNA]</scope>
    <source>
        <strain evidence="2 3">RS10</strain>
    </source>
</reference>
<accession>A0A366LDG7</accession>
<dbReference type="OrthoDB" id="9778777at2"/>
<feature type="domain" description="Oxidoreductase molybdopterin-binding" evidence="1">
    <location>
        <begin position="109"/>
        <end position="252"/>
    </location>
</feature>
<dbReference type="InterPro" id="IPR000572">
    <property type="entry name" value="OxRdtase_Mopterin-bd_dom"/>
</dbReference>
<evidence type="ECO:0000313" key="2">
    <source>
        <dbReference type="EMBL" id="RBQ11918.1"/>
    </source>
</evidence>
<sequence>MKTPHKKKLKAPLTVEQKINRRSFISFSAFAVLSGGAFAGWKWLLNAPEETAGITAGTRAPLRRALNKTELFFRNFFSNKHLVKTYPVEQAAKNPRVNSLIGIEDDEDFDITRWKLQVKLNNQKTRHITIEEIKALPKTEIVYDFKCVEGWDEIQHWAGVKLSDFLIHFQLENEAEKQYMGLETPNGAYYVGLERESILHPQTLLAYEMNGKTISTEHGAPLRLIVPVKYGIKNLKRIGKMSFSNNRPRDYWAEQGYDYYSGL</sequence>
<dbReference type="RefSeq" id="WP_113946997.1">
    <property type="nucleotide sequence ID" value="NZ_QNQU01000001.1"/>
</dbReference>
<evidence type="ECO:0000259" key="1">
    <source>
        <dbReference type="Pfam" id="PF00174"/>
    </source>
</evidence>
<dbReference type="AlphaFoldDB" id="A0A366LDG7"/>
<dbReference type="PANTHER" id="PTHR43032">
    <property type="entry name" value="PROTEIN-METHIONINE-SULFOXIDE REDUCTASE"/>
    <property type="match status" value="1"/>
</dbReference>
<dbReference type="InterPro" id="IPR036374">
    <property type="entry name" value="OxRdtase_Mopterin-bd_sf"/>
</dbReference>
<keyword evidence="3" id="KW-1185">Reference proteome</keyword>
<dbReference type="EMBL" id="QNQU01000001">
    <property type="protein sequence ID" value="RBQ11918.1"/>
    <property type="molecule type" value="Genomic_DNA"/>
</dbReference>
<evidence type="ECO:0000313" key="3">
    <source>
        <dbReference type="Proteomes" id="UP000252081"/>
    </source>
</evidence>
<organism evidence="2 3">
    <name type="scientific">Pedobacter miscanthi</name>
    <dbReference type="NCBI Taxonomy" id="2259170"/>
    <lineage>
        <taxon>Bacteria</taxon>
        <taxon>Pseudomonadati</taxon>
        <taxon>Bacteroidota</taxon>
        <taxon>Sphingobacteriia</taxon>
        <taxon>Sphingobacteriales</taxon>
        <taxon>Sphingobacteriaceae</taxon>
        <taxon>Pedobacter</taxon>
    </lineage>
</organism>
<dbReference type="Proteomes" id="UP000252081">
    <property type="component" value="Unassembled WGS sequence"/>
</dbReference>